<dbReference type="EMBL" id="FOWW01000006">
    <property type="protein sequence ID" value="SFQ31146.1"/>
    <property type="molecule type" value="Genomic_DNA"/>
</dbReference>
<name>A0A1I5XH67_9PSEU</name>
<keyword evidence="3" id="KW-1185">Reference proteome</keyword>
<evidence type="ECO:0000313" key="3">
    <source>
        <dbReference type="Proteomes" id="UP000198727"/>
    </source>
</evidence>
<evidence type="ECO:0000313" key="2">
    <source>
        <dbReference type="EMBL" id="SFQ31146.1"/>
    </source>
</evidence>
<protein>
    <submittedName>
        <fullName evidence="2">Uncharacterized protein</fullName>
    </submittedName>
</protein>
<evidence type="ECO:0000256" key="1">
    <source>
        <dbReference type="SAM" id="MobiDB-lite"/>
    </source>
</evidence>
<dbReference type="Proteomes" id="UP000198727">
    <property type="component" value="Unassembled WGS sequence"/>
</dbReference>
<dbReference type="STRING" id="587909.SAMN05421810_10654"/>
<gene>
    <name evidence="2" type="ORF">SAMN05421810_10654</name>
</gene>
<feature type="compositionally biased region" description="Low complexity" evidence="1">
    <location>
        <begin position="1"/>
        <end position="28"/>
    </location>
</feature>
<feature type="region of interest" description="Disordered" evidence="1">
    <location>
        <begin position="1"/>
        <end position="30"/>
    </location>
</feature>
<dbReference type="AlphaFoldDB" id="A0A1I5XH67"/>
<accession>A0A1I5XH67</accession>
<reference evidence="3" key="1">
    <citation type="submission" date="2016-10" db="EMBL/GenBank/DDBJ databases">
        <authorList>
            <person name="Varghese N."/>
            <person name="Submissions S."/>
        </authorList>
    </citation>
    <scope>NUCLEOTIDE SEQUENCE [LARGE SCALE GENOMIC DNA]</scope>
    <source>
        <strain evidence="3">CGMCC 4.5579</strain>
    </source>
</reference>
<sequence length="64" mass="6542">MTVNRSGRAATPRATSSASSGSWTGTASPDRAAIENAATFAVSTSTHTTGWPRWARHAALAAPT</sequence>
<proteinExistence type="predicted"/>
<organism evidence="2 3">
    <name type="scientific">Amycolatopsis arida</name>
    <dbReference type="NCBI Taxonomy" id="587909"/>
    <lineage>
        <taxon>Bacteria</taxon>
        <taxon>Bacillati</taxon>
        <taxon>Actinomycetota</taxon>
        <taxon>Actinomycetes</taxon>
        <taxon>Pseudonocardiales</taxon>
        <taxon>Pseudonocardiaceae</taxon>
        <taxon>Amycolatopsis</taxon>
    </lineage>
</organism>